<dbReference type="RefSeq" id="WP_390206639.1">
    <property type="nucleotide sequence ID" value="NZ_JBHSZC010000003.1"/>
</dbReference>
<evidence type="ECO:0000313" key="2">
    <source>
        <dbReference type="EMBL" id="MFC7192116.1"/>
    </source>
</evidence>
<gene>
    <name evidence="2" type="ORF">ACFQL7_21440</name>
</gene>
<sequence length="108" mass="12204">MPCRYPRERIQYGCLLGSKHPSDRKEHDISTTSEIQRLSCRLRHQKRESNRVEKENAHTAERIPHQLPEPHQRAAGGLCGNISSLCDIVLVAIIVTINTQSGEVVKPI</sequence>
<keyword evidence="3" id="KW-1185">Reference proteome</keyword>
<dbReference type="Proteomes" id="UP001596417">
    <property type="component" value="Unassembled WGS sequence"/>
</dbReference>
<dbReference type="AlphaFoldDB" id="A0ABD5YV72"/>
<dbReference type="EMBL" id="JBHTAX010000004">
    <property type="protein sequence ID" value="MFC7192116.1"/>
    <property type="molecule type" value="Genomic_DNA"/>
</dbReference>
<comment type="caution">
    <text evidence="2">The sequence shown here is derived from an EMBL/GenBank/DDBJ whole genome shotgun (WGS) entry which is preliminary data.</text>
</comment>
<protein>
    <submittedName>
        <fullName evidence="2">Uncharacterized protein</fullName>
    </submittedName>
</protein>
<reference evidence="2 3" key="1">
    <citation type="journal article" date="2019" name="Int. J. Syst. Evol. Microbiol.">
        <title>The Global Catalogue of Microorganisms (GCM) 10K type strain sequencing project: providing services to taxonomists for standard genome sequencing and annotation.</title>
        <authorList>
            <consortium name="The Broad Institute Genomics Platform"/>
            <consortium name="The Broad Institute Genome Sequencing Center for Infectious Disease"/>
            <person name="Wu L."/>
            <person name="Ma J."/>
        </authorList>
    </citation>
    <scope>NUCLEOTIDE SEQUENCE [LARGE SCALE GENOMIC DNA]</scope>
    <source>
        <strain evidence="2 3">RDMS1</strain>
    </source>
</reference>
<proteinExistence type="predicted"/>
<evidence type="ECO:0000313" key="3">
    <source>
        <dbReference type="Proteomes" id="UP001596417"/>
    </source>
</evidence>
<feature type="region of interest" description="Disordered" evidence="1">
    <location>
        <begin position="46"/>
        <end position="70"/>
    </location>
</feature>
<accession>A0ABD5YV72</accession>
<organism evidence="2 3">
    <name type="scientific">Halocatena marina</name>
    <dbReference type="NCBI Taxonomy" id="2934937"/>
    <lineage>
        <taxon>Archaea</taxon>
        <taxon>Methanobacteriati</taxon>
        <taxon>Methanobacteriota</taxon>
        <taxon>Stenosarchaea group</taxon>
        <taxon>Halobacteria</taxon>
        <taxon>Halobacteriales</taxon>
        <taxon>Natronomonadaceae</taxon>
        <taxon>Halocatena</taxon>
    </lineage>
</organism>
<feature type="compositionally biased region" description="Basic and acidic residues" evidence="1">
    <location>
        <begin position="47"/>
        <end position="70"/>
    </location>
</feature>
<name>A0ABD5YV72_9EURY</name>
<evidence type="ECO:0000256" key="1">
    <source>
        <dbReference type="SAM" id="MobiDB-lite"/>
    </source>
</evidence>